<dbReference type="InterPro" id="IPR051199">
    <property type="entry name" value="LPS_LOS_Heptosyltrfase"/>
</dbReference>
<dbReference type="CDD" id="cd03789">
    <property type="entry name" value="GT9_LPS_heptosyltransferase"/>
    <property type="match status" value="1"/>
</dbReference>
<proteinExistence type="predicted"/>
<gene>
    <name evidence="3" type="ORF">NITHO_3260008</name>
</gene>
<dbReference type="PANTHER" id="PTHR30160:SF1">
    <property type="entry name" value="LIPOPOLYSACCHARIDE 1,2-N-ACETYLGLUCOSAMINETRANSFERASE-RELATED"/>
    <property type="match status" value="1"/>
</dbReference>
<dbReference type="Proteomes" id="UP000004221">
    <property type="component" value="Unassembled WGS sequence"/>
</dbReference>
<dbReference type="GO" id="GO:0005829">
    <property type="term" value="C:cytosol"/>
    <property type="evidence" value="ECO:0007669"/>
    <property type="project" value="TreeGrafter"/>
</dbReference>
<accession>I4EHT0</accession>
<keyword evidence="4" id="KW-1185">Reference proteome</keyword>
<dbReference type="GO" id="GO:0009244">
    <property type="term" value="P:lipopolysaccharide core region biosynthetic process"/>
    <property type="evidence" value="ECO:0007669"/>
    <property type="project" value="TreeGrafter"/>
</dbReference>
<dbReference type="AlphaFoldDB" id="I4EHT0"/>
<sequence>MLPRHERVPGVRKIAVLRANGVGDLIFALPAIEALRDAYPLAEIVLLGLAWHAEFISGRPGPIDRVIVVPPYPGVSGPDSIEPDPAELAAFFAAMAEEQFDLAIQIHGGGSHSNPFLLRLGARLTAGLVSADAPLLDCWVPYIYYQPEILRYLEVVALVGATPVALEPRVAVTEADLREALPLIPEPTRPVAVLHPGAGDSRRHWPPEKFAVVGDALAAAGAQVAVTGTELERPLADAVVNRMTAKALNLCGRLSLGGLAGLLSRCAVVVSNDSGPLHLAEAVGASTVGIFWVGNLINAGPITRARHRPVLSWRLNCPVCDRNCLQTTCDHRASFVAEAPVAEVVAQALDLFFGYIRDPSYLRLESEPAGHPSGAPSRRAAG</sequence>
<name>I4EHT0_9BACT</name>
<dbReference type="InterPro" id="IPR002201">
    <property type="entry name" value="Glyco_trans_9"/>
</dbReference>
<evidence type="ECO:0000313" key="4">
    <source>
        <dbReference type="Proteomes" id="UP000004221"/>
    </source>
</evidence>
<dbReference type="Gene3D" id="3.40.50.2000">
    <property type="entry name" value="Glycogen Phosphorylase B"/>
    <property type="match status" value="2"/>
</dbReference>
<dbReference type="Pfam" id="PF01075">
    <property type="entry name" value="Glyco_transf_9"/>
    <property type="match status" value="1"/>
</dbReference>
<evidence type="ECO:0000313" key="3">
    <source>
        <dbReference type="EMBL" id="CCF84242.1"/>
    </source>
</evidence>
<reference evidence="3 4" key="1">
    <citation type="journal article" date="2012" name="ISME J.">
        <title>Nitrification expanded: discovery, physiology and genomics of a nitrite-oxidizing bacterium from the phylum Chloroflexi.</title>
        <authorList>
            <person name="Sorokin D.Y."/>
            <person name="Lucker S."/>
            <person name="Vejmelkova D."/>
            <person name="Kostrikina N.A."/>
            <person name="Kleerebezem R."/>
            <person name="Rijpstra W.I."/>
            <person name="Damste J.S."/>
            <person name="Le Paslier D."/>
            <person name="Muyzer G."/>
            <person name="Wagner M."/>
            <person name="van Loosdrecht M.C."/>
            <person name="Daims H."/>
        </authorList>
    </citation>
    <scope>NUCLEOTIDE SEQUENCE [LARGE SCALE GENOMIC DNA]</scope>
    <source>
        <strain evidence="4">none</strain>
    </source>
</reference>
<evidence type="ECO:0000256" key="2">
    <source>
        <dbReference type="ARBA" id="ARBA00022679"/>
    </source>
</evidence>
<evidence type="ECO:0000256" key="1">
    <source>
        <dbReference type="ARBA" id="ARBA00022676"/>
    </source>
</evidence>
<comment type="caution">
    <text evidence="3">The sequence shown here is derived from an EMBL/GenBank/DDBJ whole genome shotgun (WGS) entry which is preliminary data.</text>
</comment>
<dbReference type="EMBL" id="CAGS01000253">
    <property type="protein sequence ID" value="CCF84242.1"/>
    <property type="molecule type" value="Genomic_DNA"/>
</dbReference>
<organism evidence="3 4">
    <name type="scientific">Nitrolancea hollandica Lb</name>
    <dbReference type="NCBI Taxonomy" id="1129897"/>
    <lineage>
        <taxon>Bacteria</taxon>
        <taxon>Pseudomonadati</taxon>
        <taxon>Thermomicrobiota</taxon>
        <taxon>Thermomicrobia</taxon>
        <taxon>Sphaerobacterales</taxon>
        <taxon>Sphaerobacterineae</taxon>
        <taxon>Sphaerobacteraceae</taxon>
        <taxon>Nitrolancea</taxon>
    </lineage>
</organism>
<dbReference type="GO" id="GO:0008713">
    <property type="term" value="F:ADP-heptose-lipopolysaccharide heptosyltransferase activity"/>
    <property type="evidence" value="ECO:0007669"/>
    <property type="project" value="TreeGrafter"/>
</dbReference>
<dbReference type="SUPFAM" id="SSF53756">
    <property type="entry name" value="UDP-Glycosyltransferase/glycogen phosphorylase"/>
    <property type="match status" value="1"/>
</dbReference>
<dbReference type="RefSeq" id="WP_008478270.1">
    <property type="nucleotide sequence ID" value="NZ_CAGS01000253.1"/>
</dbReference>
<keyword evidence="1" id="KW-0328">Glycosyltransferase</keyword>
<dbReference type="PANTHER" id="PTHR30160">
    <property type="entry name" value="TETRAACYLDISACCHARIDE 4'-KINASE-RELATED"/>
    <property type="match status" value="1"/>
</dbReference>
<keyword evidence="2 3" id="KW-0808">Transferase</keyword>
<protein>
    <submittedName>
        <fullName evidence="3">Glycosyl transferase family 9</fullName>
    </submittedName>
</protein>